<reference evidence="8 9" key="1">
    <citation type="submission" date="2017-05" db="EMBL/GenBank/DDBJ databases">
        <title>Genome Analysis of Maritalea myrionectae HL2708#5.</title>
        <authorList>
            <consortium name="Cotde Inc.-PKNU"/>
            <person name="Jang D."/>
            <person name="Oh H.-M."/>
        </authorList>
    </citation>
    <scope>NUCLEOTIDE SEQUENCE [LARGE SCALE GENOMIC DNA]</scope>
    <source>
        <strain evidence="8 9">HL2708#5</strain>
    </source>
</reference>
<comment type="subcellular location">
    <subcellularLocation>
        <location evidence="1">Endomembrane system</location>
        <topology evidence="1">Multi-pass membrane protein</topology>
    </subcellularLocation>
</comment>
<dbReference type="SUPFAM" id="SSF103473">
    <property type="entry name" value="MFS general substrate transporter"/>
    <property type="match status" value="1"/>
</dbReference>
<proteinExistence type="predicted"/>
<feature type="transmembrane region" description="Helical" evidence="6">
    <location>
        <begin position="115"/>
        <end position="138"/>
    </location>
</feature>
<evidence type="ECO:0000313" key="8">
    <source>
        <dbReference type="EMBL" id="AVX02972.1"/>
    </source>
</evidence>
<feature type="transmembrane region" description="Helical" evidence="6">
    <location>
        <begin position="57"/>
        <end position="78"/>
    </location>
</feature>
<protein>
    <submittedName>
        <fullName evidence="8">Putative MFS-type transporter YxiO</fullName>
    </submittedName>
</protein>
<feature type="transmembrane region" description="Helical" evidence="6">
    <location>
        <begin position="90"/>
        <end position="109"/>
    </location>
</feature>
<dbReference type="PROSITE" id="PS50850">
    <property type="entry name" value="MFS"/>
    <property type="match status" value="1"/>
</dbReference>
<keyword evidence="9" id="KW-1185">Reference proteome</keyword>
<evidence type="ECO:0000256" key="4">
    <source>
        <dbReference type="ARBA" id="ARBA00022989"/>
    </source>
</evidence>
<dbReference type="Proteomes" id="UP000258927">
    <property type="component" value="Chromosome"/>
</dbReference>
<dbReference type="EMBL" id="CP021330">
    <property type="protein sequence ID" value="AVX02972.1"/>
    <property type="molecule type" value="Genomic_DNA"/>
</dbReference>
<keyword evidence="4 6" id="KW-1133">Transmembrane helix</keyword>
<dbReference type="PANTHER" id="PTHR23519:SF1">
    <property type="entry name" value="AUTOPHAGY-RELATED PROTEIN 22"/>
    <property type="match status" value="1"/>
</dbReference>
<sequence length="451" mass="47564">MAIQHNIEQGPARTRVGQFAWMLFDFAAQPFHTLILTFIFAPYFATKLSANAVDGQAMWGYAIGIGGFVIAIMAPILGAMSDATGPRKPYIAFFSIFAILGSCLMYFAAPGTESGVFYAVIGVFLAIIGFEFATVFNNAMMANLAEDENIGLLSGFGWALGYVGGVLALVVVLALMSASPETGTTLFGLTPILGLDPMTHEGDRASGPLTAIWYVIFVIPMFVFTPDVPRIAPVKNAVRNGLLKLRTTLKTLPQRKSYFAYLLSSMFYRDGLNGLYAFGGIYAGGVLGLSIIQIGVFGIIAAAAGALGATAGAFADKKMGPKFVVTLCCNILILTCLLVVSTTTKTAFFILHLEDGSSTPLLIFYIAGALIGAAGGALQAASRTLLIRQVPKTEVAEAFGLFALTGRATSFIAPLSVGVMTSLSQSQQVGITPIIVLFAMGALGLIFVTKK</sequence>
<dbReference type="STRING" id="1122213.GCA_000423365_03138"/>
<feature type="transmembrane region" description="Helical" evidence="6">
    <location>
        <begin position="362"/>
        <end position="386"/>
    </location>
</feature>
<feature type="transmembrane region" description="Helical" evidence="6">
    <location>
        <begin position="205"/>
        <end position="225"/>
    </location>
</feature>
<evidence type="ECO:0000256" key="2">
    <source>
        <dbReference type="ARBA" id="ARBA00022448"/>
    </source>
</evidence>
<feature type="domain" description="Major facilitator superfamily (MFS) profile" evidence="7">
    <location>
        <begin position="18"/>
        <end position="451"/>
    </location>
</feature>
<name>A0A2R4MAD7_9HYPH</name>
<feature type="transmembrane region" description="Helical" evidence="6">
    <location>
        <begin position="150"/>
        <end position="176"/>
    </location>
</feature>
<organism evidence="8 9">
    <name type="scientific">Maritalea myrionectae</name>
    <dbReference type="NCBI Taxonomy" id="454601"/>
    <lineage>
        <taxon>Bacteria</taxon>
        <taxon>Pseudomonadati</taxon>
        <taxon>Pseudomonadota</taxon>
        <taxon>Alphaproteobacteria</taxon>
        <taxon>Hyphomicrobiales</taxon>
        <taxon>Devosiaceae</taxon>
        <taxon>Maritalea</taxon>
    </lineage>
</organism>
<evidence type="ECO:0000256" key="3">
    <source>
        <dbReference type="ARBA" id="ARBA00022692"/>
    </source>
</evidence>
<dbReference type="Pfam" id="PF11700">
    <property type="entry name" value="ATG22"/>
    <property type="match status" value="1"/>
</dbReference>
<feature type="transmembrane region" description="Helical" evidence="6">
    <location>
        <begin position="429"/>
        <end position="448"/>
    </location>
</feature>
<evidence type="ECO:0000313" key="9">
    <source>
        <dbReference type="Proteomes" id="UP000258927"/>
    </source>
</evidence>
<dbReference type="GO" id="GO:0022857">
    <property type="term" value="F:transmembrane transporter activity"/>
    <property type="evidence" value="ECO:0007669"/>
    <property type="project" value="InterPro"/>
</dbReference>
<dbReference type="KEGG" id="mmyr:MXMO3_00426"/>
<evidence type="ECO:0000256" key="6">
    <source>
        <dbReference type="SAM" id="Phobius"/>
    </source>
</evidence>
<dbReference type="GO" id="GO:0012505">
    <property type="term" value="C:endomembrane system"/>
    <property type="evidence" value="ECO:0007669"/>
    <property type="project" value="UniProtKB-SubCell"/>
</dbReference>
<feature type="transmembrane region" description="Helical" evidence="6">
    <location>
        <begin position="291"/>
        <end position="311"/>
    </location>
</feature>
<dbReference type="InterPro" id="IPR036259">
    <property type="entry name" value="MFS_trans_sf"/>
</dbReference>
<dbReference type="InterPro" id="IPR020846">
    <property type="entry name" value="MFS_dom"/>
</dbReference>
<feature type="transmembrane region" description="Helical" evidence="6">
    <location>
        <begin position="398"/>
        <end position="417"/>
    </location>
</feature>
<keyword evidence="2" id="KW-0813">Transport</keyword>
<evidence type="ECO:0000259" key="7">
    <source>
        <dbReference type="PROSITE" id="PS50850"/>
    </source>
</evidence>
<keyword evidence="3 6" id="KW-0812">Transmembrane</keyword>
<evidence type="ECO:0000256" key="5">
    <source>
        <dbReference type="ARBA" id="ARBA00023136"/>
    </source>
</evidence>
<dbReference type="AlphaFoldDB" id="A0A2R4MAD7"/>
<dbReference type="InterPro" id="IPR024671">
    <property type="entry name" value="Atg22-like"/>
</dbReference>
<dbReference type="RefSeq" id="WP_117394791.1">
    <property type="nucleotide sequence ID" value="NZ_CP021330.1"/>
</dbReference>
<gene>
    <name evidence="8" type="ORF">MXMO3_00426</name>
</gene>
<keyword evidence="5 6" id="KW-0472">Membrane</keyword>
<feature type="transmembrane region" description="Helical" evidence="6">
    <location>
        <begin position="21"/>
        <end position="45"/>
    </location>
</feature>
<accession>A0A2R4MAD7</accession>
<dbReference type="Gene3D" id="1.20.1250.20">
    <property type="entry name" value="MFS general substrate transporter like domains"/>
    <property type="match status" value="1"/>
</dbReference>
<dbReference type="InterPro" id="IPR050495">
    <property type="entry name" value="ATG22/LtaA_families"/>
</dbReference>
<feature type="transmembrane region" description="Helical" evidence="6">
    <location>
        <begin position="323"/>
        <end position="342"/>
    </location>
</feature>
<evidence type="ECO:0000256" key="1">
    <source>
        <dbReference type="ARBA" id="ARBA00004127"/>
    </source>
</evidence>
<dbReference type="PANTHER" id="PTHR23519">
    <property type="entry name" value="AUTOPHAGY-RELATED PROTEIN 22"/>
    <property type="match status" value="1"/>
</dbReference>